<evidence type="ECO:0000313" key="10">
    <source>
        <dbReference type="Proteomes" id="UP001220064"/>
    </source>
</evidence>
<dbReference type="Proteomes" id="UP001220064">
    <property type="component" value="Chromosome"/>
</dbReference>
<evidence type="ECO:0000256" key="4">
    <source>
        <dbReference type="ARBA" id="ARBA00022475"/>
    </source>
</evidence>
<keyword evidence="3" id="KW-0813">Transport</keyword>
<evidence type="ECO:0000256" key="2">
    <source>
        <dbReference type="ARBA" id="ARBA00009212"/>
    </source>
</evidence>
<dbReference type="NCBIfam" id="NF005930">
    <property type="entry name" value="PRK07948.1"/>
    <property type="match status" value="1"/>
</dbReference>
<protein>
    <submittedName>
        <fullName evidence="9">Monovalent cation/H+ antiporter subunit F</fullName>
    </submittedName>
</protein>
<dbReference type="EMBL" id="CP063189">
    <property type="protein sequence ID" value="WCZ33259.1"/>
    <property type="molecule type" value="Genomic_DNA"/>
</dbReference>
<evidence type="ECO:0000256" key="6">
    <source>
        <dbReference type="ARBA" id="ARBA00022989"/>
    </source>
</evidence>
<evidence type="ECO:0000256" key="3">
    <source>
        <dbReference type="ARBA" id="ARBA00022448"/>
    </source>
</evidence>
<comment type="similarity">
    <text evidence="2">Belongs to the CPA3 antiporters (TC 2.A.63) subunit F family.</text>
</comment>
<feature type="transmembrane region" description="Helical" evidence="8">
    <location>
        <begin position="38"/>
        <end position="58"/>
    </location>
</feature>
<name>A0ABY7U995_9CORY</name>
<proteinExistence type="inferred from homology"/>
<evidence type="ECO:0000256" key="5">
    <source>
        <dbReference type="ARBA" id="ARBA00022692"/>
    </source>
</evidence>
<evidence type="ECO:0000256" key="8">
    <source>
        <dbReference type="SAM" id="Phobius"/>
    </source>
</evidence>
<organism evidence="9 10">
    <name type="scientific">Corynebacterium massiliense DSM 45435</name>
    <dbReference type="NCBI Taxonomy" id="1121364"/>
    <lineage>
        <taxon>Bacteria</taxon>
        <taxon>Bacillati</taxon>
        <taxon>Actinomycetota</taxon>
        <taxon>Actinomycetes</taxon>
        <taxon>Mycobacteriales</taxon>
        <taxon>Corynebacteriaceae</taxon>
        <taxon>Corynebacterium</taxon>
    </lineage>
</organism>
<dbReference type="PANTHER" id="PTHR34702:SF1">
    <property type="entry name" value="NA(+)_H(+) ANTIPORTER SUBUNIT F"/>
    <property type="match status" value="1"/>
</dbReference>
<dbReference type="RefSeq" id="WP_022862960.1">
    <property type="nucleotide sequence ID" value="NZ_ATVG01000005.1"/>
</dbReference>
<feature type="transmembrane region" description="Helical" evidence="8">
    <location>
        <begin position="64"/>
        <end position="85"/>
    </location>
</feature>
<keyword evidence="4" id="KW-1003">Cell membrane</keyword>
<dbReference type="Pfam" id="PF04066">
    <property type="entry name" value="MrpF_PhaF"/>
    <property type="match status" value="1"/>
</dbReference>
<dbReference type="PANTHER" id="PTHR34702">
    <property type="entry name" value="NA(+)/H(+) ANTIPORTER SUBUNIT F1"/>
    <property type="match status" value="1"/>
</dbReference>
<sequence length="91" mass="10021">MDATLYNGILLVIAALFALSFLIVLWRIVVGPNSMDRLLGMDGFVAMFQCGCAIYIAWSLNTSIVNAMMVIALLGFISTVAATRFRRRDSQ</sequence>
<comment type="subcellular location">
    <subcellularLocation>
        <location evidence="1">Cell membrane</location>
        <topology evidence="1">Multi-pass membrane protein</topology>
    </subcellularLocation>
</comment>
<feature type="transmembrane region" description="Helical" evidence="8">
    <location>
        <begin position="6"/>
        <end position="26"/>
    </location>
</feature>
<keyword evidence="6 8" id="KW-1133">Transmembrane helix</keyword>
<keyword evidence="7 8" id="KW-0472">Membrane</keyword>
<keyword evidence="10" id="KW-1185">Reference proteome</keyword>
<evidence type="ECO:0000313" key="9">
    <source>
        <dbReference type="EMBL" id="WCZ33259.1"/>
    </source>
</evidence>
<dbReference type="InterPro" id="IPR007208">
    <property type="entry name" value="MrpF/PhaF-like"/>
</dbReference>
<evidence type="ECO:0000256" key="1">
    <source>
        <dbReference type="ARBA" id="ARBA00004651"/>
    </source>
</evidence>
<reference evidence="9 10" key="1">
    <citation type="submission" date="2020-10" db="EMBL/GenBank/DDBJ databases">
        <title>Complete genome sequence of Corynebacterium massiliense DSM 45435, type strain of Corynebacterium massiliense.</title>
        <authorList>
            <person name="Busche T."/>
            <person name="Kalinowski J."/>
            <person name="Ruckert C."/>
        </authorList>
    </citation>
    <scope>NUCLEOTIDE SEQUENCE [LARGE SCALE GENOMIC DNA]</scope>
    <source>
        <strain evidence="9 10">DSM 45435</strain>
    </source>
</reference>
<gene>
    <name evidence="9" type="ORF">CMASS_09235</name>
</gene>
<accession>A0ABY7U995</accession>
<keyword evidence="5 8" id="KW-0812">Transmembrane</keyword>
<evidence type="ECO:0000256" key="7">
    <source>
        <dbReference type="ARBA" id="ARBA00023136"/>
    </source>
</evidence>